<dbReference type="GO" id="GO:0043200">
    <property type="term" value="P:response to amino acid"/>
    <property type="evidence" value="ECO:0007669"/>
    <property type="project" value="TreeGrafter"/>
</dbReference>
<dbReference type="Gene3D" id="3.30.70.920">
    <property type="match status" value="1"/>
</dbReference>
<dbReference type="PANTHER" id="PTHR30154:SF46">
    <property type="entry name" value="TRANSCRIPTIONAL REGULATORY PROTEIN"/>
    <property type="match status" value="1"/>
</dbReference>
<evidence type="ECO:0000256" key="2">
    <source>
        <dbReference type="ARBA" id="ARBA00023125"/>
    </source>
</evidence>
<dbReference type="InterPro" id="IPR011008">
    <property type="entry name" value="Dimeric_a/b-barrel"/>
</dbReference>
<dbReference type="CDD" id="cd00090">
    <property type="entry name" value="HTH_ARSR"/>
    <property type="match status" value="1"/>
</dbReference>
<dbReference type="GO" id="GO:0043565">
    <property type="term" value="F:sequence-specific DNA binding"/>
    <property type="evidence" value="ECO:0007669"/>
    <property type="project" value="InterPro"/>
</dbReference>
<dbReference type="PANTHER" id="PTHR30154">
    <property type="entry name" value="LEUCINE-RESPONSIVE REGULATORY PROTEIN"/>
    <property type="match status" value="1"/>
</dbReference>
<dbReference type="PROSITE" id="PS00519">
    <property type="entry name" value="HTH_ASNC_1"/>
    <property type="match status" value="1"/>
</dbReference>
<keyword evidence="3" id="KW-0804">Transcription</keyword>
<gene>
    <name evidence="5" type="ORF">FHP25_27575</name>
</gene>
<dbReference type="OrthoDB" id="9813313at2"/>
<sequence length="162" mass="17862">MSIDRIDIALLAALTRNARATHVELAEQVGLSSTACARRLKLLEENGLITGYHATLGLKQLGFSTTVIVRITLDSQSEEALNAFEKAVARCPSVVHCLLMSGDDDYLLTVLARDIEDFEHIHKGQLSTLPRVARIHSSFAIREVTNRPVPPTAIEHLRRAAR</sequence>
<dbReference type="Gene3D" id="1.10.10.10">
    <property type="entry name" value="Winged helix-like DNA-binding domain superfamily/Winged helix DNA-binding domain"/>
    <property type="match status" value="1"/>
</dbReference>
<evidence type="ECO:0000256" key="3">
    <source>
        <dbReference type="ARBA" id="ARBA00023163"/>
    </source>
</evidence>
<dbReference type="EMBL" id="VDUZ01000037">
    <property type="protein sequence ID" value="TXL71998.1"/>
    <property type="molecule type" value="Genomic_DNA"/>
</dbReference>
<accession>A0A5C8PF85</accession>
<dbReference type="SUPFAM" id="SSF54909">
    <property type="entry name" value="Dimeric alpha+beta barrel"/>
    <property type="match status" value="1"/>
</dbReference>
<dbReference type="Pfam" id="PF01037">
    <property type="entry name" value="AsnC_trans_reg"/>
    <property type="match status" value="1"/>
</dbReference>
<feature type="domain" description="HTH asnC-type" evidence="4">
    <location>
        <begin position="3"/>
        <end position="64"/>
    </location>
</feature>
<dbReference type="InterPro" id="IPR019887">
    <property type="entry name" value="Tscrpt_reg_AsnC/Lrp_C"/>
</dbReference>
<dbReference type="InterPro" id="IPR000485">
    <property type="entry name" value="AsnC-type_HTH_dom"/>
</dbReference>
<reference evidence="5 6" key="1">
    <citation type="submission" date="2019-06" db="EMBL/GenBank/DDBJ databases">
        <title>New taxonomy in bacterial strain CC-CFT640, isolated from vineyard.</title>
        <authorList>
            <person name="Lin S.-Y."/>
            <person name="Tsai C.-F."/>
            <person name="Young C.-C."/>
        </authorList>
    </citation>
    <scope>NUCLEOTIDE SEQUENCE [LARGE SCALE GENOMIC DNA]</scope>
    <source>
        <strain evidence="5 6">CC-CFT640</strain>
    </source>
</reference>
<dbReference type="PROSITE" id="PS50956">
    <property type="entry name" value="HTH_ASNC_2"/>
    <property type="match status" value="1"/>
</dbReference>
<dbReference type="RefSeq" id="WP_147850216.1">
    <property type="nucleotide sequence ID" value="NZ_DATAJT010000260.1"/>
</dbReference>
<evidence type="ECO:0000313" key="6">
    <source>
        <dbReference type="Proteomes" id="UP000321638"/>
    </source>
</evidence>
<proteinExistence type="predicted"/>
<dbReference type="AlphaFoldDB" id="A0A5C8PF85"/>
<comment type="caution">
    <text evidence="5">The sequence shown here is derived from an EMBL/GenBank/DDBJ whole genome shotgun (WGS) entry which is preliminary data.</text>
</comment>
<dbReference type="SMART" id="SM00344">
    <property type="entry name" value="HTH_ASNC"/>
    <property type="match status" value="1"/>
</dbReference>
<dbReference type="InterPro" id="IPR036388">
    <property type="entry name" value="WH-like_DNA-bd_sf"/>
</dbReference>
<dbReference type="SUPFAM" id="SSF46785">
    <property type="entry name" value="Winged helix' DNA-binding domain"/>
    <property type="match status" value="1"/>
</dbReference>
<dbReference type="Proteomes" id="UP000321638">
    <property type="component" value="Unassembled WGS sequence"/>
</dbReference>
<organism evidence="5 6">
    <name type="scientific">Vineibacter terrae</name>
    <dbReference type="NCBI Taxonomy" id="2586908"/>
    <lineage>
        <taxon>Bacteria</taxon>
        <taxon>Pseudomonadati</taxon>
        <taxon>Pseudomonadota</taxon>
        <taxon>Alphaproteobacteria</taxon>
        <taxon>Hyphomicrobiales</taxon>
        <taxon>Vineibacter</taxon>
    </lineage>
</organism>
<evidence type="ECO:0000259" key="4">
    <source>
        <dbReference type="PROSITE" id="PS50956"/>
    </source>
</evidence>
<dbReference type="GO" id="GO:0005829">
    <property type="term" value="C:cytosol"/>
    <property type="evidence" value="ECO:0007669"/>
    <property type="project" value="TreeGrafter"/>
</dbReference>
<keyword evidence="6" id="KW-1185">Reference proteome</keyword>
<dbReference type="PRINTS" id="PR00033">
    <property type="entry name" value="HTHASNC"/>
</dbReference>
<dbReference type="InterPro" id="IPR011991">
    <property type="entry name" value="ArsR-like_HTH"/>
</dbReference>
<dbReference type="Pfam" id="PF13412">
    <property type="entry name" value="HTH_24"/>
    <property type="match status" value="1"/>
</dbReference>
<keyword evidence="2" id="KW-0238">DNA-binding</keyword>
<evidence type="ECO:0000256" key="1">
    <source>
        <dbReference type="ARBA" id="ARBA00023015"/>
    </source>
</evidence>
<dbReference type="InterPro" id="IPR036390">
    <property type="entry name" value="WH_DNA-bd_sf"/>
</dbReference>
<keyword evidence="1" id="KW-0805">Transcription regulation</keyword>
<dbReference type="InterPro" id="IPR019885">
    <property type="entry name" value="Tscrpt_reg_HTH_AsnC-type_CS"/>
</dbReference>
<dbReference type="GO" id="GO:0006355">
    <property type="term" value="P:regulation of DNA-templated transcription"/>
    <property type="evidence" value="ECO:0007669"/>
    <property type="project" value="UniProtKB-ARBA"/>
</dbReference>
<evidence type="ECO:0000313" key="5">
    <source>
        <dbReference type="EMBL" id="TXL71998.1"/>
    </source>
</evidence>
<protein>
    <submittedName>
        <fullName evidence="5">Lrp/AsnC family transcriptional regulator</fullName>
    </submittedName>
</protein>
<name>A0A5C8PF85_9HYPH</name>
<dbReference type="InterPro" id="IPR019888">
    <property type="entry name" value="Tscrpt_reg_AsnC-like"/>
</dbReference>